<evidence type="ECO:0000256" key="4">
    <source>
        <dbReference type="ARBA" id="ARBA00023136"/>
    </source>
</evidence>
<evidence type="ECO:0000259" key="6">
    <source>
        <dbReference type="Pfam" id="PF00188"/>
    </source>
</evidence>
<accession>A0A1G1WC27</accession>
<evidence type="ECO:0000313" key="7">
    <source>
        <dbReference type="EMBL" id="OGY25181.1"/>
    </source>
</evidence>
<dbReference type="Pfam" id="PF02674">
    <property type="entry name" value="Colicin_V"/>
    <property type="match status" value="1"/>
</dbReference>
<evidence type="ECO:0000256" key="3">
    <source>
        <dbReference type="ARBA" id="ARBA00022989"/>
    </source>
</evidence>
<dbReference type="Gene3D" id="3.40.33.10">
    <property type="entry name" value="CAP"/>
    <property type="match status" value="1"/>
</dbReference>
<feature type="transmembrane region" description="Helical" evidence="5">
    <location>
        <begin position="109"/>
        <end position="132"/>
    </location>
</feature>
<feature type="transmembrane region" description="Helical" evidence="5">
    <location>
        <begin position="67"/>
        <end position="89"/>
    </location>
</feature>
<protein>
    <recommendedName>
        <fullName evidence="6">SCP domain-containing protein</fullName>
    </recommendedName>
</protein>
<comment type="caution">
    <text evidence="7">The sequence shown here is derived from an EMBL/GenBank/DDBJ whole genome shotgun (WGS) entry which is preliminary data.</text>
</comment>
<feature type="transmembrane region" description="Helical" evidence="5">
    <location>
        <begin position="6"/>
        <end position="22"/>
    </location>
</feature>
<proteinExistence type="predicted"/>
<feature type="transmembrane region" description="Helical" evidence="5">
    <location>
        <begin position="29"/>
        <end position="47"/>
    </location>
</feature>
<dbReference type="PANTHER" id="PTHR31157">
    <property type="entry name" value="SCP DOMAIN-CONTAINING PROTEIN"/>
    <property type="match status" value="1"/>
</dbReference>
<dbReference type="SUPFAM" id="SSF55797">
    <property type="entry name" value="PR-1-like"/>
    <property type="match status" value="1"/>
</dbReference>
<dbReference type="Pfam" id="PF00188">
    <property type="entry name" value="CAP"/>
    <property type="match status" value="1"/>
</dbReference>
<organism evidence="7 8">
    <name type="scientific">Candidatus Woykebacteria bacterium RBG_16_39_9b</name>
    <dbReference type="NCBI Taxonomy" id="1802595"/>
    <lineage>
        <taxon>Bacteria</taxon>
        <taxon>Candidatus Woykeibacteriota</taxon>
    </lineage>
</organism>
<keyword evidence="3 5" id="KW-1133">Transmembrane helix</keyword>
<feature type="domain" description="SCP" evidence="6">
    <location>
        <begin position="209"/>
        <end position="324"/>
    </location>
</feature>
<dbReference type="InterPro" id="IPR014044">
    <property type="entry name" value="CAP_dom"/>
</dbReference>
<dbReference type="Proteomes" id="UP000178162">
    <property type="component" value="Unassembled WGS sequence"/>
</dbReference>
<sequence length="326" mass="36923">MGFNFVDIVILFFAIFFLWQGYQYGFIAGVLNLVVTIVAIFLATFFYPQAGDYLVKSFNWGTNISAVVAFFGILIITELILGFLSNRVYSYLSPYYKKIELISKVDKFLGVFPSLVVGIFLLSLILFLPLILPVKDDLKNPIQESWWGKNVLTLGFKYQPQFETLIGKLPYKNLAYLITPEPDSTDSVELNIPQKVTFAPDPTAEESMFNLVNQERLKRGISVLTFRRELRDVGRAHCLDMFKKSYFSHYTLEGLSPFDRMDEAGIAYKVAGENLAYAPSVKIAHEGLMNSKGHRENILRVEFGRLGVGVIDGGINGKMFCQEYSD</sequence>
<evidence type="ECO:0000313" key="8">
    <source>
        <dbReference type="Proteomes" id="UP000178162"/>
    </source>
</evidence>
<gene>
    <name evidence="7" type="ORF">A2134_00600</name>
</gene>
<dbReference type="AlphaFoldDB" id="A0A1G1WC27"/>
<evidence type="ECO:0000256" key="5">
    <source>
        <dbReference type="SAM" id="Phobius"/>
    </source>
</evidence>
<dbReference type="EMBL" id="MHCR01000022">
    <property type="protein sequence ID" value="OGY25181.1"/>
    <property type="molecule type" value="Genomic_DNA"/>
</dbReference>
<dbReference type="InterPro" id="IPR003825">
    <property type="entry name" value="Colicin-V_CvpA"/>
</dbReference>
<keyword evidence="2 5" id="KW-0812">Transmembrane</keyword>
<dbReference type="PANTHER" id="PTHR31157:SF1">
    <property type="entry name" value="SCP DOMAIN-CONTAINING PROTEIN"/>
    <property type="match status" value="1"/>
</dbReference>
<dbReference type="STRING" id="1802595.A2134_00600"/>
<keyword evidence="4 5" id="KW-0472">Membrane</keyword>
<evidence type="ECO:0000256" key="1">
    <source>
        <dbReference type="ARBA" id="ARBA00004141"/>
    </source>
</evidence>
<comment type="subcellular location">
    <subcellularLocation>
        <location evidence="1">Membrane</location>
        <topology evidence="1">Multi-pass membrane protein</topology>
    </subcellularLocation>
</comment>
<dbReference type="GO" id="GO:0016020">
    <property type="term" value="C:membrane"/>
    <property type="evidence" value="ECO:0007669"/>
    <property type="project" value="UniProtKB-SubCell"/>
</dbReference>
<name>A0A1G1WC27_9BACT</name>
<dbReference type="CDD" id="cd05379">
    <property type="entry name" value="CAP_bacterial"/>
    <property type="match status" value="1"/>
</dbReference>
<dbReference type="GO" id="GO:0009403">
    <property type="term" value="P:toxin biosynthetic process"/>
    <property type="evidence" value="ECO:0007669"/>
    <property type="project" value="InterPro"/>
</dbReference>
<dbReference type="InterPro" id="IPR035940">
    <property type="entry name" value="CAP_sf"/>
</dbReference>
<reference evidence="7 8" key="1">
    <citation type="journal article" date="2016" name="Nat. Commun.">
        <title>Thousands of microbial genomes shed light on interconnected biogeochemical processes in an aquifer system.</title>
        <authorList>
            <person name="Anantharaman K."/>
            <person name="Brown C.T."/>
            <person name="Hug L.A."/>
            <person name="Sharon I."/>
            <person name="Castelle C.J."/>
            <person name="Probst A.J."/>
            <person name="Thomas B.C."/>
            <person name="Singh A."/>
            <person name="Wilkins M.J."/>
            <person name="Karaoz U."/>
            <person name="Brodie E.L."/>
            <person name="Williams K.H."/>
            <person name="Hubbard S.S."/>
            <person name="Banfield J.F."/>
        </authorList>
    </citation>
    <scope>NUCLEOTIDE SEQUENCE [LARGE SCALE GENOMIC DNA]</scope>
</reference>
<evidence type="ECO:0000256" key="2">
    <source>
        <dbReference type="ARBA" id="ARBA00022692"/>
    </source>
</evidence>